<dbReference type="SUPFAM" id="SSF57184">
    <property type="entry name" value="Growth factor receptor domain"/>
    <property type="match status" value="11"/>
</dbReference>
<sequence length="5222" mass="565829">MKVLGLFLLLFEASHGTHFRGGIFTWKHLSGSQVKVTHRMSWRNTYYSPVCDDNYKTSRTNRTFGSISCLSGCGSLSWSRPSISSVCTDYSTSEDWATFEGEFNVTLPSSVSSIVIGYASCCWISTLQLNPGASWSISTRIDLTYRSDIAGINSSPVTAMQPIVRLQRGCSHSIKIPVADDDGDVIRCRWGRNSSECSGICNSFPNSILDESTCTLNYSYVYDTAGYYGVAIQIEDFANSFSTTPLSSIPLQFLVEVFTSSSACASAPTFISPTPPNGGCYEAIQGVTLTIEIRIRTGTTSQNIQELTTQSPVGLTKSSIRTISSTEYSVTLTWTPTASQQGSYIICFTAEDNLGLTTESRCVTWNAVRSSSLPTVVLGSQQPSGTVYGDNRQWSLMYSNYFVRPSASTYIRVYESGGRLVESVDVTSSSVVYPQSTSGRQLSFPTSYNFQRGINYYILFDEGVANKELGCSVKSPAITSTTFWTFSLYFIRCSDQPCVNSYYCRDLVGDYSCLCNPGFTDKNCSTNINECTSNPCQNFGTCLDGINSFSCVCDNDHYGRLCENRYIRCSDNPCKNNATCSNVINGYECHCPSGFTDFNCSTDINECSSNPCHNGGICVDGVNSFSCVCDRDHYGNFCENRYIRCSDAPCENNATCSDVINGYECHCPSGFTDFNCSTNINECSSNPCHNGGICVDGVNSFSCVCDRDHYGNFCENRYIRCSDAPCENNATCSNVINGYECHCPSGFTDFNCSTNINECSSNPCHNGGSCVDGVNSFSCVCDRDHYGNFCENRYIRCSDDPCENNATCSNVINGYECHCPSGFTDFNCSTDINECASNPCQNGGTCYDGVNFFFCACDVDHYGSFCENRYIRCTDAPCENNATCSNIIHGYSCHCQRGYTDINCSTDIDDCASNPCKNNATCSDGIDSFTCQCSPGYYGENCTEKNLVRLVDGGSPFEGRVEIYNDGVWGTVCDDHWDDRDAAVVCGMLGYSRLNAKGLCCEVYGKGGPQIWLDNVECLGYESDIFHCQHIGWGNHNCDNHEDAAVICAAYGTPLRLVGGETPYEGRVEVYYNGNWGTICDDYWDEKDTAVVCQSLGFSSKDAESMCCARFGQGTGPILLDDVDCLGTEYDIGHCKHKGWGMHNCGHQEDVSIRCSRTEPSNTTIYTDKPKNPSTPETTTTATDGVQATSEGSAPSIGLTSMPTTNVETSVPGAPTTKSMTTTTTTLSPITTTTTPATTTTPPTTQAQSTTRTTTQAPTTTTTTQASTTTTTKPAPTTTSTTQAPSVKTTTTQVPTTTATSHDPTTITTQAPTVTTTPTHAPATAPPTTTTHVSTTTTSTTKEPTLTTTNTTQAPTTPLRLVGGGTPYEGRLEVYYNGNWGTICDDAWDERDTAVACQSLGFSSNDTDTWCCARFGQGTGPILLDNVDCLGTEYDIGQCRHVGWGMHNCGHYEDVSIRCSPKAPLRLVGGENPYEGRLEVYYNGTWGTICDDGWDENDTAVACQSLGFSSRDAEWMCCATFGEGTGPIWLDGVGCLGTEYDIEHCAHRGWGMHNCMHREDVSIRCSPTGFNNMTTTHVQTSDAPTTTTTAIQPTSTTTNATQAQTTPLRLVGGGTPYEGRLEVYYNGNWGTICDDSWDERDTAVACQSLGFSSNDTDTWCCARFGQGTGLILLDDVYCLGTESDLEQCAHRGWGMHNCGHNEDVSIRCSPKAPLRLVGGQSPYEGRLEVYYNGTWGTICDDGWDEKDTAVACQSLGFSSQDAVWMCCANFGEGTGPILLDDVGCLGTEYDIEHCAHRGWGMHNCGHREDISIRCSPTGLNNMTTTHVQTSDTPATTTTAIEPTSTTTNATQAPTTPLRLVDGRTPYEGRLEVYYNGNWGTICDDHWDERDTVVACQSLGFSANDTDTWCCARFGPGTGPILLDDVGCSGTENDIGQCRHIGWGMHNCHHNEDVSIRCSPQGLNNMTTTHVQTSDTPATTTTAIEPTSSTTNATQAPTTPLRLVGGGTPYEGRLEVFYNGNWGTICDDAWDERDTAVACQSLGFSSNDTDTWCCARFGQGTGPILLDDVGCLGTEYDIGQCPHRGWGMHNCRHYEDVSIRCSPKAPLRLVGGENPYEGRLEVYYNGNWGTICDDAWDERDTAVACQSLGFSSNDTDTWCCARFGPGTGPILLDDVGCSGTEYDIGHCRHGGWSMHNCHHNEDVSIRCSPKGLTNMTTNLTETSTSTTPTIITKTTQDPITTTATQAPITTSTTQATEATTTTTTKAPTTATTQAPTTTTTQAPTTTTTTQSPTTTTTTPAPTTTITTQSPTTTTTTQSPTTTKTQAPTTTTTTQAPTTTTTTQAPTTTVVTPASTTTTTTKAPITTTTQAPTTTRTTTQAPTTTTTTQIQTTTTITTQAPTTTTTTTQSPSTTTTTQSPTTTTTTTQSPSTTTTTQSPTTTTTTQSPTTTTTTTQSPSTTTTTQSPTTTTTTTQAPTTTTITTQAPTTTSTTQSTTTTTTHAPTTTTTTQAPTTTSTWATTTTPTTTQAPTTTTTTTQAPTTTTTTTQAPTTTTTTTHAPTTTTTTQAPTTTSTRATTTTPTTTQAPTTTTTTQAPTTTTTTQAPTTTTTTTQAPTTTVVTPAPTTTTTTQAPTTTTTTQAPTTTSTRATTTTPPTAQAPTTTTTTQAPTSTTTTQAPTTTTTTTQAPTTTTTTTHAPTTTTTTQAPTTTSTRATTTTPPTTQAPTTTTTTQAPTTTTTTQAPTTTTTTTQAPTTTVVTPAPTTTTTTQAPTTTTTTTHAPTTTTTTQAPTTTSTRATTTTPTTTQAPTTTTTTQAPTTPTTTQAPTTTTTTTQAPTSTTTTQVPTTTTTTTTTTTQAPTTTTTTTTTQAPTTTTTTQAPTSTSTTRAPTTSNAALTTTTVVSTTTALFPHGRSAFDSCFRGDDVTSSALYLPTHIYIGDGSEGTFDYVYVGSNGIISLGERYNSFSSYELSSFAVSERKIICPFWTDLISGNNVCYNTYTRGVSSEELNRGNEIIRFYYEDDFPNFEAIWMLKVTWRDMELFSDRTQNVTVQAILITDGVNTFTMFYYLDVNLRVISGLDISIGYRFKRFYSNNPYSSQRGAFTLSQIPGNRGISGFWLYKLTSDIQYTGHELSCFQWYIRNKMEHMDVILRSRRRWWIHTCPCQMNWLSFDGGFQYSRTDYANGVICYASINSFFGSAECCYPMRSWWFGWSWWSIGWFGSNTRTWTRPAAGTLLEHSPFFDTAQYYNEDYLPKEQCCSTGHCDWYYEVRPRTWCYRVSWFRISWLFGDPHINTLDGKQYTFNGYGEYVLMKIDTEDKQFELQARTDLAEGANGTTINATVFSAFAARDDTGSFVQVELSRLKDKMYIRGNDQDITNNFESDSSYRYLTRNLVISKDNQTYTATFLNSSITLKVTLGVRFLTIEAVVDSKYNGTVTGLMGNFDGDNTNDFVLPNGTMLTPEDVDSERKIYKNFGQLWTVNDTTSIFHYASGLSHRDHDHPDFVPFFVDEYPEDQRNASRAACGGDSATQACIFDYLATGDKELALSSGNTDTSNQADTRNIENEPPFIDGDEVIHVEVNKTTRIRFNASDDKSYTYQVLQQPSAGFVFNNLTGEATWTPTDTNVTSISVTVVDSDGVSAPAMDIILIMCSSCSHHGTCNYNRTRDTSNSTFRWASCICDQGYTGVDCELDVNACADYPCPLGRNCTDLSAVEESRIGRGYNCSDCPYGYEDVDNKCQDINECNTTSTNPCEQICENTEGGYNCHCFAGYRKTAGLCEDINECSEGTSECEQNCENTLGSFVCSCVTGFQLKEDKTSCLQTETDICKLAGLSCQYACDNSTGTYECICPAGYQLTTNNENCTNINECERGICSQQCLDTEGSYRCSCYLGYKLNVDQTTCSQCDPPYYGEDCKHMCQCGAGMDQCNPMRGCVCLPGWEGSDCSIDINECNINQSICGTDKLCHNLQGGYRCDCRQGYSKDAESCVDTNECANAGSHNCSSLTSECLNTDGGYSCQCKAGYVQKNAYECEDFDECKTNIDGCTQICTNVNGSYDCDCYFGFSLDDDRKTCSKVQDICLLFPGLNCSYGCKQDPNNQTTGFCFCPEGYVLSDSDKSSCNDINECGNTTLNKCSLKDTCVNTPGSFNCSCPRGMYLENDRRTCTVCDGFSYGWNCETPCECGAGATRCDPEFGCQCKMGWAGVKCDADIDECATQGTCTGTNRECRNVPGSFNCVCKAGYQEVNGTCLDIDECARSPCSQLCTNTPGSFACSCHPGFRLSDSTQCMDVDECTLPVQPCDQICTNTIGSYKCSCRSGYLLNTTNRKECYAKTECVNTTASCSQKCGVTDDGSEYCFCQNGYVLDSTDNKTCIEKDACIPNPCSHTCVQNAPGQGYMCQCEDGKYIGLDKRTCIDCSTWSYGHNCNNQCTCIQEQSISCDSVSGTCLCKPGWHGADCETDINECLMSSICPASSTCVNSPGSYACVCDTGTTMANGICVECAGNTYGMNCQSSCDCAEKNTVMCDKRNGTCHCKAGWTGHNCSTDVEECTLSPGICGENAICIEELGSFGCNCNKGFEKSSSMNCSNINDCALGTHTCHKDAVCTDTTGSYSCTCKEGYAGDGESCTDINECYLSNACHPNSNCSNTLGSYICECNPGYSGDGKTCADIDECVNGSSDCNQNAICRNTNGAYVCECKMGYVGNGKTCDDEDECSSNPKPCDANANCTNRIGSYDCKCKSGFHGNGTTCMENDECAENTHSCHVNATCTNTFGNYYCECNPGFSGSGNSCADINECIDGTSGCHQNSTCHNTVGNFSCKCLIGFFGNGFVCHECLSMTFGDECKNQCRCNVNNTRACGKETGECFCKDGWKGATCDEDIPECTRTPGICGAHSLCTEMPGSYRCTCEDGYTMSSNHDCQNINECNSGPHDCHTNADCHDTIGHFTCTCKSGFTGDGHNCTAIPLEPSVLLKEEEKYTIAIRFDYDISQKALDDQYVTKFQEMNSSLSSFYQATISGFRKVVILHIRVGSLIVEHELVTEKWDSDQQEVDVTNTLRRLNSGSVNVGKLHTISVGVKDMETNQYVEIGSSSACAVFEVVKSCQKGYECLETDGRPTCSPRPQSEEMTLLFWLGIGLPLVVIVILIVAIVVVYMKKRRATQVPAVDNDSESQSSGKSDDSLIHSSKKGITKRLDTAGRQGPFNIYGKQQNANARLPRPFTSYRDHDPWECT</sequence>
<feature type="domain" description="EGF-like" evidence="20">
    <location>
        <begin position="831"/>
        <end position="867"/>
    </location>
</feature>
<evidence type="ECO:0000256" key="17">
    <source>
        <dbReference type="SAM" id="MobiDB-lite"/>
    </source>
</evidence>
<evidence type="ECO:0000256" key="5">
    <source>
        <dbReference type="ARBA" id="ARBA00022583"/>
    </source>
</evidence>
<dbReference type="SMART" id="SM00181">
    <property type="entry name" value="EGF"/>
    <property type="match status" value="43"/>
</dbReference>
<dbReference type="Pfam" id="PF12947">
    <property type="entry name" value="EGF_3"/>
    <property type="match status" value="7"/>
</dbReference>
<feature type="chain" id="PRO_5034810950" evidence="19">
    <location>
        <begin position="17"/>
        <end position="5222"/>
    </location>
</feature>
<dbReference type="FunFam" id="2.10.25.10:FF:000014">
    <property type="entry name" value="Latent-transforming growth factor beta-binding protein 3"/>
    <property type="match status" value="1"/>
</dbReference>
<feature type="domain" description="EGF-like" evidence="20">
    <location>
        <begin position="4786"/>
        <end position="4826"/>
    </location>
</feature>
<evidence type="ECO:0000256" key="10">
    <source>
        <dbReference type="ARBA" id="ARBA00023136"/>
    </source>
</evidence>
<feature type="domain" description="SRCR" evidence="21">
    <location>
        <begin position="1359"/>
        <end position="1460"/>
    </location>
</feature>
<evidence type="ECO:0000256" key="14">
    <source>
        <dbReference type="ARBA" id="ARBA00063079"/>
    </source>
</evidence>
<dbReference type="SUPFAM" id="SSF56487">
    <property type="entry name" value="SRCR-like"/>
    <property type="match status" value="9"/>
</dbReference>
<keyword evidence="11 16" id="KW-1015">Disulfide bond</keyword>
<feature type="disulfide bond" evidence="16">
    <location>
        <begin position="2176"/>
        <end position="2186"/>
    </location>
</feature>
<keyword evidence="7 19" id="KW-0732">Signal</keyword>
<keyword evidence="23" id="KW-1185">Reference proteome</keyword>
<feature type="compositionally biased region" description="Polar residues" evidence="17">
    <location>
        <begin position="1184"/>
        <end position="1209"/>
    </location>
</feature>
<feature type="domain" description="EGF-like" evidence="20">
    <location>
        <begin position="755"/>
        <end position="791"/>
    </location>
</feature>
<comment type="subunit">
    <text evidence="14">Interacts (via Sushi domain 21) with ITGA9:ITGB1; thereby inhibits Ca(2+) intracellular signaling and as a result represses vasocontraction. Interacts (via Sushi domain 21) with ITGA4:ITGB1; thereby inhibits Ca(2+) intracellular signaling and as a result represses vasocontraction. Interacts with ANGPT1 and ANGPT2. Interacts with PEAR1 (via extracellular domain). Interacts with HSPG2, TLN1, FN1, COPA, CCT2, IQGAP1, LAMC1 and NID1. Interacts (via C-terminus) with TIE1.</text>
</comment>
<feature type="disulfide bond" evidence="15">
    <location>
        <begin position="629"/>
        <end position="638"/>
    </location>
</feature>
<feature type="disulfide bond" evidence="15">
    <location>
        <begin position="743"/>
        <end position="752"/>
    </location>
</feature>
<feature type="domain" description="VWFD" evidence="22">
    <location>
        <begin position="3283"/>
        <end position="3486"/>
    </location>
</feature>
<name>A0A8B8DDE8_CRAVI</name>
<dbReference type="SMART" id="SM00179">
    <property type="entry name" value="EGF_CA"/>
    <property type="match status" value="34"/>
</dbReference>
<evidence type="ECO:0000256" key="4">
    <source>
        <dbReference type="ARBA" id="ARBA00022536"/>
    </source>
</evidence>
<feature type="region of interest" description="Disordered" evidence="17">
    <location>
        <begin position="1824"/>
        <end position="1852"/>
    </location>
</feature>
<dbReference type="Proteomes" id="UP000694844">
    <property type="component" value="Chromosome 1"/>
</dbReference>
<feature type="disulfide bond" evidence="16">
    <location>
        <begin position="1429"/>
        <end position="1439"/>
    </location>
</feature>
<protein>
    <submittedName>
        <fullName evidence="24">Uncharacterized protein LOC111125444</fullName>
    </submittedName>
</protein>
<keyword evidence="5" id="KW-0254">Endocytosis</keyword>
<evidence type="ECO:0000256" key="3">
    <source>
        <dbReference type="ARBA" id="ARBA00022525"/>
    </source>
</evidence>
<evidence type="ECO:0000256" key="6">
    <source>
        <dbReference type="ARBA" id="ARBA00022692"/>
    </source>
</evidence>
<feature type="domain" description="EGF-like" evidence="20">
    <location>
        <begin position="3646"/>
        <end position="3689"/>
    </location>
</feature>
<feature type="domain" description="EGF-like" evidence="20">
    <location>
        <begin position="4745"/>
        <end position="4785"/>
    </location>
</feature>
<dbReference type="SMART" id="SM00202">
    <property type="entry name" value="SR"/>
    <property type="match status" value="9"/>
</dbReference>
<feature type="disulfide bond" evidence="15">
    <location>
        <begin position="515"/>
        <end position="524"/>
    </location>
</feature>
<dbReference type="Gene3D" id="2.10.25.10">
    <property type="entry name" value="Laminin"/>
    <property type="match status" value="35"/>
</dbReference>
<dbReference type="Pfam" id="PF12661">
    <property type="entry name" value="hEGF"/>
    <property type="match status" value="4"/>
</dbReference>
<dbReference type="FunFam" id="2.10.25.10:FF:000434">
    <property type="entry name" value="Predicted protein"/>
    <property type="match status" value="1"/>
</dbReference>
<dbReference type="FunFam" id="2.10.25.10:FF:000472">
    <property type="entry name" value="Uncharacterized protein, isoform A"/>
    <property type="match status" value="2"/>
</dbReference>
<feature type="signal peptide" evidence="19">
    <location>
        <begin position="1"/>
        <end position="16"/>
    </location>
</feature>
<feature type="region of interest" description="Disordered" evidence="17">
    <location>
        <begin position="3548"/>
        <end position="3567"/>
    </location>
</feature>
<dbReference type="Pfam" id="PF00008">
    <property type="entry name" value="EGF"/>
    <property type="match status" value="6"/>
</dbReference>
<evidence type="ECO:0000256" key="8">
    <source>
        <dbReference type="ARBA" id="ARBA00022737"/>
    </source>
</evidence>
<evidence type="ECO:0000313" key="24">
    <source>
        <dbReference type="RefSeq" id="XP_022324971.1"/>
    </source>
</evidence>
<dbReference type="GO" id="GO:0005509">
    <property type="term" value="F:calcium ion binding"/>
    <property type="evidence" value="ECO:0007669"/>
    <property type="project" value="InterPro"/>
</dbReference>
<feature type="domain" description="SRCR" evidence="21">
    <location>
        <begin position="948"/>
        <end position="1049"/>
    </location>
</feature>
<evidence type="ECO:0000256" key="15">
    <source>
        <dbReference type="PROSITE-ProRule" id="PRU00076"/>
    </source>
</evidence>
<dbReference type="FunFam" id="2.10.25.10:FF:000122">
    <property type="entry name" value="Protein crumbs homolog 2"/>
    <property type="match status" value="1"/>
</dbReference>
<dbReference type="Gene3D" id="3.10.250.10">
    <property type="entry name" value="SRCR-like domain"/>
    <property type="match status" value="9"/>
</dbReference>
<dbReference type="PANTHER" id="PTHR48071:SF18">
    <property type="entry name" value="DELETED IN MALIGNANT BRAIN TUMORS 1 PROTEIN-RELATED"/>
    <property type="match status" value="1"/>
</dbReference>
<gene>
    <name evidence="24" type="primary">LOC111125444</name>
</gene>
<feature type="disulfide bond" evidence="16">
    <location>
        <begin position="1784"/>
        <end position="1794"/>
    </location>
</feature>
<proteinExistence type="predicted"/>
<accession>A0A8B8DDE8</accession>
<evidence type="ECO:0000259" key="20">
    <source>
        <dbReference type="PROSITE" id="PS50026"/>
    </source>
</evidence>
<dbReference type="CDD" id="cd00054">
    <property type="entry name" value="EGF_CA"/>
    <property type="match status" value="25"/>
</dbReference>
<feature type="compositionally biased region" description="Low complexity" evidence="17">
    <location>
        <begin position="1215"/>
        <end position="1358"/>
    </location>
</feature>
<feature type="transmembrane region" description="Helical" evidence="18">
    <location>
        <begin position="5120"/>
        <end position="5144"/>
    </location>
</feature>
<feature type="domain" description="EGF-like" evidence="20">
    <location>
        <begin position="4663"/>
        <end position="4703"/>
    </location>
</feature>
<dbReference type="PROSITE" id="PS01186">
    <property type="entry name" value="EGF_2"/>
    <property type="match status" value="23"/>
</dbReference>
<evidence type="ECO:0000313" key="23">
    <source>
        <dbReference type="Proteomes" id="UP000694844"/>
    </source>
</evidence>
<feature type="compositionally biased region" description="Low complexity" evidence="17">
    <location>
        <begin position="1829"/>
        <end position="1852"/>
    </location>
</feature>
<dbReference type="InterPro" id="IPR049883">
    <property type="entry name" value="NOTCH1_EGF-like"/>
</dbReference>
<dbReference type="Pfam" id="PF07645">
    <property type="entry name" value="EGF_CA"/>
    <property type="match status" value="14"/>
</dbReference>
<feature type="domain" description="SRCR" evidence="21">
    <location>
        <begin position="1714"/>
        <end position="1815"/>
    </location>
</feature>
<feature type="domain" description="EGF-like" evidence="20">
    <location>
        <begin position="4540"/>
        <end position="4581"/>
    </location>
</feature>
<dbReference type="PRINTS" id="PR00011">
    <property type="entry name" value="EGFLAMININ"/>
</dbReference>
<reference evidence="23" key="1">
    <citation type="submission" date="2024-06" db="UniProtKB">
        <authorList>
            <consortium name="RefSeq"/>
        </authorList>
    </citation>
    <scope>NUCLEOTIDE SEQUENCE [LARGE SCALE GENOMIC DNA]</scope>
</reference>
<dbReference type="GO" id="GO:0071944">
    <property type="term" value="C:cell periphery"/>
    <property type="evidence" value="ECO:0007669"/>
    <property type="project" value="UniProtKB-ARBA"/>
</dbReference>
<feature type="disulfide bond" evidence="16">
    <location>
        <begin position="1125"/>
        <end position="1135"/>
    </location>
</feature>
<dbReference type="PROSITE" id="PS50026">
    <property type="entry name" value="EGF_3"/>
    <property type="match status" value="31"/>
</dbReference>
<dbReference type="SMART" id="SM00216">
    <property type="entry name" value="VWD"/>
    <property type="match status" value="1"/>
</dbReference>
<dbReference type="SUPFAM" id="SSF57196">
    <property type="entry name" value="EGF/Laminin"/>
    <property type="match status" value="7"/>
</dbReference>
<evidence type="ECO:0000256" key="2">
    <source>
        <dbReference type="ARBA" id="ARBA00004613"/>
    </source>
</evidence>
<feature type="domain" description="EGF-like" evidence="20">
    <location>
        <begin position="907"/>
        <end position="943"/>
    </location>
</feature>
<feature type="domain" description="EGF-like" evidence="20">
    <location>
        <begin position="4118"/>
        <end position="4161"/>
    </location>
</feature>
<feature type="compositionally biased region" description="Polar residues" evidence="17">
    <location>
        <begin position="3548"/>
        <end position="3559"/>
    </location>
</feature>
<dbReference type="FunFam" id="2.10.25.10:FF:000038">
    <property type="entry name" value="Fibrillin 2"/>
    <property type="match status" value="6"/>
</dbReference>
<dbReference type="GO" id="GO:0003013">
    <property type="term" value="P:circulatory system process"/>
    <property type="evidence" value="ECO:0007669"/>
    <property type="project" value="UniProtKB-ARBA"/>
</dbReference>
<feature type="domain" description="EGF-like" evidence="20">
    <location>
        <begin position="3945"/>
        <end position="3985"/>
    </location>
</feature>
<dbReference type="InterPro" id="IPR001846">
    <property type="entry name" value="VWF_type-D"/>
</dbReference>
<feature type="domain" description="EGF-like" evidence="20">
    <location>
        <begin position="641"/>
        <end position="677"/>
    </location>
</feature>
<dbReference type="PANTHER" id="PTHR48071">
    <property type="entry name" value="SRCR DOMAIN-CONTAINING PROTEIN"/>
    <property type="match status" value="1"/>
</dbReference>
<keyword evidence="4 15" id="KW-0245">EGF-like domain</keyword>
<feature type="domain" description="EGF-like" evidence="20">
    <location>
        <begin position="489"/>
        <end position="525"/>
    </location>
</feature>
<feature type="disulfide bond" evidence="15">
    <location>
        <begin position="591"/>
        <end position="600"/>
    </location>
</feature>
<feature type="domain" description="EGF-like" evidence="20">
    <location>
        <begin position="4872"/>
        <end position="4913"/>
    </location>
</feature>
<feature type="domain" description="SRCR" evidence="21">
    <location>
        <begin position="2000"/>
        <end position="2101"/>
    </location>
</feature>
<dbReference type="RefSeq" id="XP_022324971.1">
    <property type="nucleotide sequence ID" value="XM_022469263.1"/>
</dbReference>
<feature type="region of interest" description="Disordered" evidence="17">
    <location>
        <begin position="2233"/>
        <end position="2891"/>
    </location>
</feature>
<dbReference type="InterPro" id="IPR013032">
    <property type="entry name" value="EGF-like_CS"/>
</dbReference>
<feature type="disulfide bond" evidence="15">
    <location>
        <begin position="3679"/>
        <end position="3688"/>
    </location>
</feature>
<dbReference type="InterPro" id="IPR001190">
    <property type="entry name" value="SRCR"/>
</dbReference>
<comment type="caution">
    <text evidence="16">Lacks conserved residue(s) required for the propagation of feature annotation.</text>
</comment>
<feature type="region of interest" description="Disordered" evidence="17">
    <location>
        <begin position="1968"/>
        <end position="1998"/>
    </location>
</feature>
<feature type="domain" description="EGF-like" evidence="20">
    <location>
        <begin position="527"/>
        <end position="563"/>
    </location>
</feature>
<feature type="disulfide bond" evidence="15">
    <location>
        <begin position="933"/>
        <end position="942"/>
    </location>
</feature>
<feature type="domain" description="EGF-like" evidence="20">
    <location>
        <begin position="4914"/>
        <end position="4954"/>
    </location>
</feature>
<keyword evidence="9 18" id="KW-1133">Transmembrane helix</keyword>
<dbReference type="GO" id="GO:0006897">
    <property type="term" value="P:endocytosis"/>
    <property type="evidence" value="ECO:0007669"/>
    <property type="project" value="UniProtKB-KW"/>
</dbReference>
<feature type="domain" description="EGF-like" evidence="20">
    <location>
        <begin position="3863"/>
        <end position="3901"/>
    </location>
</feature>
<feature type="domain" description="EGF-like" evidence="20">
    <location>
        <begin position="793"/>
        <end position="829"/>
    </location>
</feature>
<feature type="domain" description="SRCR" evidence="21">
    <location>
        <begin position="1465"/>
        <end position="1566"/>
    </location>
</feature>
<dbReference type="PROSITE" id="PS00420">
    <property type="entry name" value="SRCR_1"/>
    <property type="match status" value="8"/>
</dbReference>
<dbReference type="FunFam" id="3.10.250.10:FF:000011">
    <property type="entry name" value="Scavenger receptor class A member 5"/>
    <property type="match status" value="2"/>
</dbReference>
<keyword evidence="6 18" id="KW-0812">Transmembrane</keyword>
<keyword evidence="12" id="KW-0675">Receptor</keyword>
<feature type="domain" description="EGF-like" evidence="20">
    <location>
        <begin position="4582"/>
        <end position="4622"/>
    </location>
</feature>
<feature type="disulfide bond" evidence="15">
    <location>
        <begin position="819"/>
        <end position="828"/>
    </location>
</feature>
<dbReference type="FunFam" id="2.10.25.10:FF:000004">
    <property type="entry name" value="Neurogenic locus notch 1"/>
    <property type="match status" value="2"/>
</dbReference>
<evidence type="ECO:0000256" key="9">
    <source>
        <dbReference type="ARBA" id="ARBA00022989"/>
    </source>
</evidence>
<dbReference type="PROSITE" id="PS50287">
    <property type="entry name" value="SRCR_2"/>
    <property type="match status" value="9"/>
</dbReference>
<evidence type="ECO:0000256" key="1">
    <source>
        <dbReference type="ARBA" id="ARBA00004479"/>
    </source>
</evidence>
<feature type="domain" description="EGF-like" evidence="20">
    <location>
        <begin position="3739"/>
        <end position="3778"/>
    </location>
</feature>
<feature type="domain" description="SRCR" evidence="21">
    <location>
        <begin position="1857"/>
        <end position="1958"/>
    </location>
</feature>
<feature type="compositionally biased region" description="Low complexity" evidence="17">
    <location>
        <begin position="1972"/>
        <end position="1990"/>
    </location>
</feature>
<feature type="disulfide bond" evidence="15">
    <location>
        <begin position="857"/>
        <end position="866"/>
    </location>
</feature>
<feature type="disulfide bond" evidence="15">
    <location>
        <begin position="705"/>
        <end position="714"/>
    </location>
</feature>
<dbReference type="InterPro" id="IPR000742">
    <property type="entry name" value="EGF"/>
</dbReference>
<dbReference type="FunFam" id="2.10.25.10:FF:000119">
    <property type="entry name" value="vitamin K-dependent protein S"/>
    <property type="match status" value="1"/>
</dbReference>
<feature type="domain" description="EGF-like" evidence="20">
    <location>
        <begin position="603"/>
        <end position="639"/>
    </location>
</feature>
<feature type="domain" description="EGF-like" evidence="20">
    <location>
        <begin position="4246"/>
        <end position="4280"/>
    </location>
</feature>
<dbReference type="GO" id="GO:0005178">
    <property type="term" value="F:integrin binding"/>
    <property type="evidence" value="ECO:0007669"/>
    <property type="project" value="UniProtKB-ARBA"/>
</dbReference>
<feature type="domain" description="EGF-like" evidence="20">
    <location>
        <begin position="869"/>
        <end position="905"/>
    </location>
</feature>
<evidence type="ECO:0000256" key="12">
    <source>
        <dbReference type="ARBA" id="ARBA00023170"/>
    </source>
</evidence>
<feature type="domain" description="EGF-like" evidence="20">
    <location>
        <begin position="4205"/>
        <end position="4243"/>
    </location>
</feature>
<dbReference type="FunFam" id="2.10.25.10:FF:000009">
    <property type="entry name" value="Low-density lipoprotein receptor isoform 1"/>
    <property type="match status" value="1"/>
</dbReference>
<feature type="region of interest" description="Disordered" evidence="17">
    <location>
        <begin position="5153"/>
        <end position="5200"/>
    </location>
</feature>
<dbReference type="GO" id="GO:0005576">
    <property type="term" value="C:extracellular region"/>
    <property type="evidence" value="ECO:0007669"/>
    <property type="project" value="UniProtKB-SubCell"/>
</dbReference>
<feature type="domain" description="EGF-like" evidence="20">
    <location>
        <begin position="717"/>
        <end position="753"/>
    </location>
</feature>
<feature type="domain" description="EGF-like" evidence="20">
    <location>
        <begin position="565"/>
        <end position="601"/>
    </location>
</feature>
<evidence type="ECO:0000259" key="22">
    <source>
        <dbReference type="PROSITE" id="PS51233"/>
    </source>
</evidence>
<feature type="disulfide bond" evidence="16">
    <location>
        <begin position="2070"/>
        <end position="2080"/>
    </location>
</feature>
<organism evidence="23 24">
    <name type="scientific">Crassostrea virginica</name>
    <name type="common">Eastern oyster</name>
    <dbReference type="NCBI Taxonomy" id="6565"/>
    <lineage>
        <taxon>Eukaryota</taxon>
        <taxon>Metazoa</taxon>
        <taxon>Spiralia</taxon>
        <taxon>Lophotrochozoa</taxon>
        <taxon>Mollusca</taxon>
        <taxon>Bivalvia</taxon>
        <taxon>Autobranchia</taxon>
        <taxon>Pteriomorphia</taxon>
        <taxon>Ostreida</taxon>
        <taxon>Ostreoidea</taxon>
        <taxon>Ostreidae</taxon>
        <taxon>Crassostrea</taxon>
    </lineage>
</organism>
<feature type="domain" description="EGF-like" evidence="20">
    <location>
        <begin position="679"/>
        <end position="715"/>
    </location>
</feature>
<feature type="region of interest" description="Disordered" evidence="17">
    <location>
        <begin position="1160"/>
        <end position="1365"/>
    </location>
</feature>
<dbReference type="KEGG" id="cvn:111125444"/>
<evidence type="ECO:0000256" key="13">
    <source>
        <dbReference type="ARBA" id="ARBA00023180"/>
    </source>
</evidence>
<dbReference type="InterPro" id="IPR036772">
    <property type="entry name" value="SRCR-like_dom_sf"/>
</dbReference>
<feature type="domain" description="EGF-like" evidence="20">
    <location>
        <begin position="4623"/>
        <end position="4662"/>
    </location>
</feature>
<dbReference type="InterPro" id="IPR003886">
    <property type="entry name" value="NIDO_dom"/>
</dbReference>
<keyword evidence="13" id="KW-0325">Glycoprotein</keyword>
<dbReference type="InterPro" id="IPR018097">
    <property type="entry name" value="EGF_Ca-bd_CS"/>
</dbReference>
<dbReference type="PROSITE" id="PS00010">
    <property type="entry name" value="ASX_HYDROXYL"/>
    <property type="match status" value="28"/>
</dbReference>
<reference evidence="24" key="2">
    <citation type="submission" date="2025-08" db="UniProtKB">
        <authorList>
            <consortium name="RefSeq"/>
        </authorList>
    </citation>
    <scope>IDENTIFICATION</scope>
    <source>
        <tissue evidence="24">Whole sample</tissue>
    </source>
</reference>
<evidence type="ECO:0000259" key="21">
    <source>
        <dbReference type="PROSITE" id="PS50287"/>
    </source>
</evidence>
<dbReference type="SMART" id="SM00539">
    <property type="entry name" value="NIDO"/>
    <property type="match status" value="1"/>
</dbReference>
<evidence type="ECO:0000256" key="18">
    <source>
        <dbReference type="SAM" id="Phobius"/>
    </source>
</evidence>
<dbReference type="InterPro" id="IPR009030">
    <property type="entry name" value="Growth_fac_rcpt_cys_sf"/>
</dbReference>
<feature type="disulfide bond" evidence="16">
    <location>
        <begin position="1018"/>
        <end position="1028"/>
    </location>
</feature>
<keyword evidence="3" id="KW-0964">Secreted</keyword>
<feature type="disulfide bond" evidence="16">
    <location>
        <begin position="1535"/>
        <end position="1545"/>
    </location>
</feature>
<dbReference type="FunFam" id="2.10.25.10:FF:000139">
    <property type="entry name" value="Fibulin-1"/>
    <property type="match status" value="1"/>
</dbReference>
<dbReference type="InterPro" id="IPR000152">
    <property type="entry name" value="EGF-type_Asp/Asn_hydroxyl_site"/>
</dbReference>
<feature type="domain" description="EGF-like" evidence="20">
    <location>
        <begin position="3986"/>
        <end position="4026"/>
    </location>
</feature>
<dbReference type="FunFam" id="2.10.25.10:FF:000321">
    <property type="entry name" value="Protein delta homolog 1"/>
    <property type="match status" value="1"/>
</dbReference>
<dbReference type="PROSITE" id="PS01187">
    <property type="entry name" value="EGF_CA"/>
    <property type="match status" value="12"/>
</dbReference>
<dbReference type="FunFam" id="3.10.250.10:FF:000006">
    <property type="entry name" value="neurotrypsin isoform X2"/>
    <property type="match status" value="7"/>
</dbReference>
<dbReference type="OrthoDB" id="10057403at2759"/>
<dbReference type="FunFam" id="2.10.25.10:FF:000506">
    <property type="entry name" value="Adhesion G protein-coupled receptor E1"/>
    <property type="match status" value="1"/>
</dbReference>
<feature type="domain" description="SRCR" evidence="21">
    <location>
        <begin position="2106"/>
        <end position="2207"/>
    </location>
</feature>
<feature type="disulfide bond" evidence="16">
    <location>
        <begin position="1678"/>
        <end position="1688"/>
    </location>
</feature>
<evidence type="ECO:0000256" key="7">
    <source>
        <dbReference type="ARBA" id="ARBA00022729"/>
    </source>
</evidence>
<feature type="disulfide bond" evidence="15">
    <location>
        <begin position="553"/>
        <end position="562"/>
    </location>
</feature>
<feature type="disulfide bond" evidence="15">
    <location>
        <begin position="781"/>
        <end position="790"/>
    </location>
</feature>
<comment type="subcellular location">
    <subcellularLocation>
        <location evidence="1">Membrane</location>
        <topology evidence="1">Single-pass type I membrane protein</topology>
    </subcellularLocation>
    <subcellularLocation>
        <location evidence="2">Secreted</location>
    </subcellularLocation>
</comment>
<feature type="domain" description="EGF-like" evidence="20">
    <location>
        <begin position="4704"/>
        <end position="4744"/>
    </location>
</feature>
<dbReference type="PROSITE" id="PS51233">
    <property type="entry name" value="VWFD"/>
    <property type="match status" value="1"/>
</dbReference>
<dbReference type="InterPro" id="IPR024731">
    <property type="entry name" value="NELL2-like_EGF"/>
</dbReference>
<dbReference type="Pfam" id="PF00530">
    <property type="entry name" value="SRCR"/>
    <property type="match status" value="9"/>
</dbReference>
<feature type="domain" description="EGF-like" evidence="20">
    <location>
        <begin position="4284"/>
        <end position="4320"/>
    </location>
</feature>
<dbReference type="GO" id="GO:0007160">
    <property type="term" value="P:cell-matrix adhesion"/>
    <property type="evidence" value="ECO:0007669"/>
    <property type="project" value="InterPro"/>
</dbReference>
<feature type="domain" description="SRCR" evidence="21">
    <location>
        <begin position="1055"/>
        <end position="1156"/>
    </location>
</feature>
<feature type="region of interest" description="Disordered" evidence="17">
    <location>
        <begin position="1577"/>
        <end position="1601"/>
    </location>
</feature>
<feature type="domain" description="EGF-like" evidence="20">
    <location>
        <begin position="4455"/>
        <end position="4492"/>
    </location>
</feature>
<dbReference type="GeneID" id="111125444"/>
<feature type="disulfide bond" evidence="16">
    <location>
        <begin position="1927"/>
        <end position="1937"/>
    </location>
</feature>
<feature type="disulfide bond" evidence="15">
    <location>
        <begin position="895"/>
        <end position="904"/>
    </location>
</feature>
<dbReference type="InterPro" id="IPR001881">
    <property type="entry name" value="EGF-like_Ca-bd_dom"/>
</dbReference>
<dbReference type="GO" id="GO:0016020">
    <property type="term" value="C:membrane"/>
    <property type="evidence" value="ECO:0007669"/>
    <property type="project" value="UniProtKB-SubCell"/>
</dbReference>
<dbReference type="PRINTS" id="PR00258">
    <property type="entry name" value="SPERACTRCPTR"/>
</dbReference>
<dbReference type="PROSITE" id="PS00022">
    <property type="entry name" value="EGF_1"/>
    <property type="match status" value="7"/>
</dbReference>
<feature type="domain" description="SRCR" evidence="21">
    <location>
        <begin position="1608"/>
        <end position="1709"/>
    </location>
</feature>
<evidence type="ECO:0000256" key="19">
    <source>
        <dbReference type="SAM" id="SignalP"/>
    </source>
</evidence>
<keyword evidence="8" id="KW-0677">Repeat</keyword>
<feature type="compositionally biased region" description="Low complexity" evidence="17">
    <location>
        <begin position="1579"/>
        <end position="1601"/>
    </location>
</feature>
<evidence type="ECO:0000256" key="16">
    <source>
        <dbReference type="PROSITE-ProRule" id="PRU00196"/>
    </source>
</evidence>
<keyword evidence="10 18" id="KW-0472">Membrane</keyword>
<evidence type="ECO:0000256" key="11">
    <source>
        <dbReference type="ARBA" id="ARBA00023157"/>
    </source>
</evidence>
<feature type="disulfide bond" evidence="15">
    <location>
        <begin position="667"/>
        <end position="676"/>
    </location>
</feature>